<keyword evidence="4" id="KW-0804">Transcription</keyword>
<dbReference type="PANTHER" id="PTHR30126">
    <property type="entry name" value="HTH-TYPE TRANSCRIPTIONAL REGULATOR"/>
    <property type="match status" value="1"/>
</dbReference>
<name>A0A2W6NL69_9BACL</name>
<dbReference type="FunFam" id="1.10.10.10:FF:000001">
    <property type="entry name" value="LysR family transcriptional regulator"/>
    <property type="match status" value="1"/>
</dbReference>
<keyword evidence="3" id="KW-0238">DNA-binding</keyword>
<keyword evidence="2" id="KW-0805">Transcription regulation</keyword>
<evidence type="ECO:0000313" key="6">
    <source>
        <dbReference type="EMBL" id="GGH61764.1"/>
    </source>
</evidence>
<reference evidence="9" key="3">
    <citation type="journal article" date="2019" name="Int. J. Syst. Evol. Microbiol.">
        <title>The Global Catalogue of Microorganisms (GCM) 10K type strain sequencing project: providing services to taxonomists for standard genome sequencing and annotation.</title>
        <authorList>
            <consortium name="The Broad Institute Genomics Platform"/>
            <consortium name="The Broad Institute Genome Sequencing Center for Infectious Disease"/>
            <person name="Wu L."/>
            <person name="Ma J."/>
        </authorList>
    </citation>
    <scope>NUCLEOTIDE SEQUENCE [LARGE SCALE GENOMIC DNA]</scope>
    <source>
        <strain evidence="9">CGMCC 1.12770</strain>
    </source>
</reference>
<dbReference type="PRINTS" id="PR00039">
    <property type="entry name" value="HTHLYSR"/>
</dbReference>
<evidence type="ECO:0000256" key="1">
    <source>
        <dbReference type="ARBA" id="ARBA00009437"/>
    </source>
</evidence>
<keyword evidence="9" id="KW-1185">Reference proteome</keyword>
<sequence>MNVENIEAFVYINHYGSFNKAAEVLFLSQPSVTARIQSLERELGCKLFDRLGKQIVLTDEGRKFLPYAQQVLQVLQKGRQKIQQRRTTPEALRLGSTVSVSNYVIPDFLPRIKATYPEVNIKLTTATTDQLIAKLLGQEIDLAFVRKVMHPAIRTVAYYEDPIQLYVYKDHPFIERGHVSMEALREQQLVFFECGSLDWLRIHRAFDSLEHSPDITYHVDNSETAKKLVMQGAGIAFLPGLTVKKEVQRQELFPIQVHEVAGVSLQISVVTLKEEYSPFAEPFGEMLRQL</sequence>
<dbReference type="InterPro" id="IPR036390">
    <property type="entry name" value="WH_DNA-bd_sf"/>
</dbReference>
<dbReference type="GO" id="GO:0000976">
    <property type="term" value="F:transcription cis-regulatory region binding"/>
    <property type="evidence" value="ECO:0007669"/>
    <property type="project" value="TreeGrafter"/>
</dbReference>
<comment type="caution">
    <text evidence="7">The sequence shown here is derived from an EMBL/GenBank/DDBJ whole genome shotgun (WGS) entry which is preliminary data.</text>
</comment>
<evidence type="ECO:0000313" key="9">
    <source>
        <dbReference type="Proteomes" id="UP000652153"/>
    </source>
</evidence>
<comment type="similarity">
    <text evidence="1">Belongs to the LysR transcriptional regulatory family.</text>
</comment>
<dbReference type="EMBL" id="QKWW01000018">
    <property type="protein sequence ID" value="PZT56564.1"/>
    <property type="molecule type" value="Genomic_DNA"/>
</dbReference>
<dbReference type="AlphaFoldDB" id="A0A2W6NL69"/>
<dbReference type="SUPFAM" id="SSF53850">
    <property type="entry name" value="Periplasmic binding protein-like II"/>
    <property type="match status" value="1"/>
</dbReference>
<feature type="domain" description="HTH lysR-type" evidence="5">
    <location>
        <begin position="1"/>
        <end position="58"/>
    </location>
</feature>
<dbReference type="PANTHER" id="PTHR30126:SF40">
    <property type="entry name" value="HTH-TYPE TRANSCRIPTIONAL REGULATOR GLTR"/>
    <property type="match status" value="1"/>
</dbReference>
<reference evidence="6" key="1">
    <citation type="journal article" date="2014" name="Int. J. Syst. Evol. Microbiol.">
        <title>Complete genome of a new Firmicutes species belonging to the dominant human colonic microbiota ('Ruminococcus bicirculans') reveals two chromosomes and a selective capacity to utilize plant glucans.</title>
        <authorList>
            <consortium name="NISC Comparative Sequencing Program"/>
            <person name="Wegmann U."/>
            <person name="Louis P."/>
            <person name="Goesmann A."/>
            <person name="Henrissat B."/>
            <person name="Duncan S.H."/>
            <person name="Flint H.J."/>
        </authorList>
    </citation>
    <scope>NUCLEOTIDE SEQUENCE</scope>
    <source>
        <strain evidence="6">CGMCC 1.12770</strain>
    </source>
</reference>
<dbReference type="PROSITE" id="PS50931">
    <property type="entry name" value="HTH_LYSR"/>
    <property type="match status" value="1"/>
</dbReference>
<dbReference type="CDD" id="cd05466">
    <property type="entry name" value="PBP2_LTTR_substrate"/>
    <property type="match status" value="1"/>
</dbReference>
<accession>A0A2W6NL69</accession>
<dbReference type="RefSeq" id="WP_111269551.1">
    <property type="nucleotide sequence ID" value="NZ_BMFU01000005.1"/>
</dbReference>
<evidence type="ECO:0000256" key="3">
    <source>
        <dbReference type="ARBA" id="ARBA00023125"/>
    </source>
</evidence>
<evidence type="ECO:0000313" key="8">
    <source>
        <dbReference type="Proteomes" id="UP000249204"/>
    </source>
</evidence>
<evidence type="ECO:0000256" key="2">
    <source>
        <dbReference type="ARBA" id="ARBA00023015"/>
    </source>
</evidence>
<evidence type="ECO:0000259" key="5">
    <source>
        <dbReference type="PROSITE" id="PS50931"/>
    </source>
</evidence>
<dbReference type="InterPro" id="IPR000847">
    <property type="entry name" value="LysR_HTH_N"/>
</dbReference>
<reference evidence="6" key="4">
    <citation type="submission" date="2024-05" db="EMBL/GenBank/DDBJ databases">
        <authorList>
            <person name="Sun Q."/>
            <person name="Zhou Y."/>
        </authorList>
    </citation>
    <scope>NUCLEOTIDE SEQUENCE</scope>
    <source>
        <strain evidence="6">CGMCC 1.12770</strain>
    </source>
</reference>
<dbReference type="Gene3D" id="1.10.10.10">
    <property type="entry name" value="Winged helix-like DNA-binding domain superfamily/Winged helix DNA-binding domain"/>
    <property type="match status" value="1"/>
</dbReference>
<dbReference type="GO" id="GO:0003700">
    <property type="term" value="F:DNA-binding transcription factor activity"/>
    <property type="evidence" value="ECO:0007669"/>
    <property type="project" value="InterPro"/>
</dbReference>
<dbReference type="EMBL" id="BMFU01000005">
    <property type="protein sequence ID" value="GGH61764.1"/>
    <property type="molecule type" value="Genomic_DNA"/>
</dbReference>
<gene>
    <name evidence="6" type="primary">citR</name>
    <name evidence="7" type="ORF">DN757_06405</name>
    <name evidence="6" type="ORF">GCM10008014_37530</name>
</gene>
<dbReference type="Proteomes" id="UP000249204">
    <property type="component" value="Unassembled WGS sequence"/>
</dbReference>
<dbReference type="Pfam" id="PF03466">
    <property type="entry name" value="LysR_substrate"/>
    <property type="match status" value="1"/>
</dbReference>
<protein>
    <submittedName>
        <fullName evidence="6">HTH-type transcriptional regulator CitR</fullName>
    </submittedName>
    <submittedName>
        <fullName evidence="7">LysR family transcriptional regulator</fullName>
    </submittedName>
</protein>
<dbReference type="Gene3D" id="3.40.190.10">
    <property type="entry name" value="Periplasmic binding protein-like II"/>
    <property type="match status" value="2"/>
</dbReference>
<dbReference type="InterPro" id="IPR036388">
    <property type="entry name" value="WH-like_DNA-bd_sf"/>
</dbReference>
<evidence type="ECO:0000256" key="4">
    <source>
        <dbReference type="ARBA" id="ARBA00023163"/>
    </source>
</evidence>
<dbReference type="SUPFAM" id="SSF46785">
    <property type="entry name" value="Winged helix' DNA-binding domain"/>
    <property type="match status" value="1"/>
</dbReference>
<dbReference type="InterPro" id="IPR005119">
    <property type="entry name" value="LysR_subst-bd"/>
</dbReference>
<dbReference type="Pfam" id="PF00126">
    <property type="entry name" value="HTH_1"/>
    <property type="match status" value="1"/>
</dbReference>
<proteinExistence type="inferred from homology"/>
<evidence type="ECO:0000313" key="7">
    <source>
        <dbReference type="EMBL" id="PZT56564.1"/>
    </source>
</evidence>
<organism evidence="7 8">
    <name type="scientific">Paenibacillus silvae</name>
    <dbReference type="NCBI Taxonomy" id="1325358"/>
    <lineage>
        <taxon>Bacteria</taxon>
        <taxon>Bacillati</taxon>
        <taxon>Bacillota</taxon>
        <taxon>Bacilli</taxon>
        <taxon>Bacillales</taxon>
        <taxon>Paenibacillaceae</taxon>
        <taxon>Paenibacillus</taxon>
    </lineage>
</organism>
<dbReference type="Proteomes" id="UP000652153">
    <property type="component" value="Unassembled WGS sequence"/>
</dbReference>
<reference evidence="7 8" key="2">
    <citation type="submission" date="2018-06" db="EMBL/GenBank/DDBJ databases">
        <title>Isolation of heavy metals resistant Paenibacillus silvae NC2 from Gold-Copper mine in ZiJin, China.</title>
        <authorList>
            <person name="Xu J."/>
            <person name="Mazhar H.S."/>
            <person name="Rensing C."/>
        </authorList>
    </citation>
    <scope>NUCLEOTIDE SEQUENCE [LARGE SCALE GENOMIC DNA]</scope>
    <source>
        <strain evidence="7 8">NC2</strain>
    </source>
</reference>